<dbReference type="RefSeq" id="WP_089079944.1">
    <property type="nucleotide sequence ID" value="NZ_VFPJ01000001.1"/>
</dbReference>
<evidence type="ECO:0000313" key="2">
    <source>
        <dbReference type="Proteomes" id="UP000320773"/>
    </source>
</evidence>
<evidence type="ECO:0008006" key="3">
    <source>
        <dbReference type="Google" id="ProtNLM"/>
    </source>
</evidence>
<organism evidence="1 2">
    <name type="scientific">Flavobacterium branchiophilum</name>
    <dbReference type="NCBI Taxonomy" id="55197"/>
    <lineage>
        <taxon>Bacteria</taxon>
        <taxon>Pseudomonadati</taxon>
        <taxon>Bacteroidota</taxon>
        <taxon>Flavobacteriia</taxon>
        <taxon>Flavobacteriales</taxon>
        <taxon>Flavobacteriaceae</taxon>
        <taxon>Flavobacterium</taxon>
    </lineage>
</organism>
<gene>
    <name evidence="1" type="ORF">BC670_1148</name>
</gene>
<name>A0A543G2E4_9FLAO</name>
<dbReference type="EMBL" id="VFPJ01000001">
    <property type="protein sequence ID" value="TQM40270.1"/>
    <property type="molecule type" value="Genomic_DNA"/>
</dbReference>
<proteinExistence type="predicted"/>
<comment type="caution">
    <text evidence="1">The sequence shown here is derived from an EMBL/GenBank/DDBJ whole genome shotgun (WGS) entry which is preliminary data.</text>
</comment>
<accession>A0A543G2E4</accession>
<protein>
    <recommendedName>
        <fullName evidence="3">Outer membrane protein beta-barrel domain-containing protein</fullName>
    </recommendedName>
</protein>
<sequence length="220" mass="24602">MKKSIIILLSISSGIIQAQKARFFTGVSTYLDTKLDRSSYVKLGLGTDYRINHWLVPELEANVYFGSLQTQEKTNAQDLLIQSLDRDFRAFGLAFVPKICFGGSELKTLNKGYFQILPRYSLAKIVAKGNLFSQNPSNPAAGTTNETFSYQEVQHSFGLGIGYYTQLSSRNSDGLAFNLYYDRINFGNAVSNLKYSNTPVTIKNAFGIGIQYYIGFSKKK</sequence>
<dbReference type="Proteomes" id="UP000320773">
    <property type="component" value="Unassembled WGS sequence"/>
</dbReference>
<evidence type="ECO:0000313" key="1">
    <source>
        <dbReference type="EMBL" id="TQM40270.1"/>
    </source>
</evidence>
<dbReference type="AlphaFoldDB" id="A0A543G2E4"/>
<reference evidence="1 2" key="1">
    <citation type="submission" date="2019-06" db="EMBL/GenBank/DDBJ databases">
        <title>Genomic Encyclopedia of Archaeal and Bacterial Type Strains, Phase II (KMG-II): from individual species to whole genera.</title>
        <authorList>
            <person name="Goeker M."/>
        </authorList>
    </citation>
    <scope>NUCLEOTIDE SEQUENCE [LARGE SCALE GENOMIC DNA]</scope>
    <source>
        <strain evidence="1 2">DSM 24789</strain>
    </source>
</reference>